<keyword evidence="8" id="KW-0472">Membrane</keyword>
<evidence type="ECO:0000256" key="4">
    <source>
        <dbReference type="ARBA" id="ARBA00022737"/>
    </source>
</evidence>
<keyword evidence="7" id="KW-0325">Glycoprotein</keyword>
<evidence type="ECO:0000313" key="12">
    <source>
        <dbReference type="EMBL" id="KAK6952444.1"/>
    </source>
</evidence>
<sequence length="680" mass="74248">MPPVPTTRGPQGPSTVDKLKMGAMMGGTVGVIIGFIFGTVNIFRYGAGQNGIMRTLGQYMLGSGATFGFFMSIGSVIRTDASPIALSSTAQNGNSLWGTLLVKTLPFFILGSGGFNAIPWGDRGAGSSNPYTDAPFTGITRRYEFNISRGIIAPDGYEKEVLLVNDQFPGPLVEANWGDFIEVKVTNSIHDGPPEGTALHWHGFLQSGTPWMDGVPGVSQCPIAPGKSFTYKFRAELYGSSWYHSHYSAQYAGGLFGPVVVYGPRNVNYDVDLGPIMVNDWAHKDYYAIVQEIMGSGSNGLTYSDNNLINGKMNFDCLTMDANDKAHCTDNAGLSKFIFRPGKTHRLRFINSGSEGTQRISIDGHNMTVIANDFVPIKPYDTQVITLGVGQRTDVIVHAHADPGSAFWLRSNVTSCSNTKQPLALAAIYYQGADNTSVPTSKPWDVPDPGTCENDDLAITEPFYPIALPEPSWTQHMDVGAYINSSGSFLWEFGGAAARVDYNNPTLLQGRSRGGFQYTEESNLMNYGTNSSIRIIVNNPTESPHPIHAHGLHMYILATGPGNYTEGSLSRLNTKNPMRRDVQMVGAYSHLVVQVDASKSPGVWPFHCHVAWHASAGFFSQMLFKPDELINHHFDIPHDVARTCREWADFTEDAVPNQIDSGLKARVDTTTQERSATLLR</sequence>
<dbReference type="InterPro" id="IPR008972">
    <property type="entry name" value="Cupredoxin"/>
</dbReference>
<dbReference type="InterPro" id="IPR001117">
    <property type="entry name" value="Cu-oxidase_2nd"/>
</dbReference>
<evidence type="ECO:0008006" key="14">
    <source>
        <dbReference type="Google" id="ProtNLM"/>
    </source>
</evidence>
<evidence type="ECO:0000259" key="9">
    <source>
        <dbReference type="Pfam" id="PF00394"/>
    </source>
</evidence>
<evidence type="ECO:0000256" key="2">
    <source>
        <dbReference type="ARBA" id="ARBA00010609"/>
    </source>
</evidence>
<dbReference type="Pfam" id="PF00394">
    <property type="entry name" value="Cu-oxidase"/>
    <property type="match status" value="1"/>
</dbReference>
<comment type="caution">
    <text evidence="12">The sequence shown here is derived from an EMBL/GenBank/DDBJ whole genome shotgun (WGS) entry which is preliminary data.</text>
</comment>
<dbReference type="InterPro" id="IPR011706">
    <property type="entry name" value="Cu-oxidase_C"/>
</dbReference>
<dbReference type="Gene3D" id="2.60.40.420">
    <property type="entry name" value="Cupredoxins - blue copper proteins"/>
    <property type="match status" value="3"/>
</dbReference>
<evidence type="ECO:0000256" key="1">
    <source>
        <dbReference type="ARBA" id="ARBA00005179"/>
    </source>
</evidence>
<keyword evidence="8" id="KW-1133">Transmembrane helix</keyword>
<evidence type="ECO:0000256" key="5">
    <source>
        <dbReference type="ARBA" id="ARBA00023002"/>
    </source>
</evidence>
<evidence type="ECO:0000259" key="11">
    <source>
        <dbReference type="Pfam" id="PF07732"/>
    </source>
</evidence>
<keyword evidence="13" id="KW-1185">Reference proteome</keyword>
<dbReference type="SMART" id="SM01378">
    <property type="entry name" value="Romo1"/>
    <property type="match status" value="1"/>
</dbReference>
<gene>
    <name evidence="12" type="ORF">Daesc_006981</name>
</gene>
<dbReference type="AlphaFoldDB" id="A0AAX6MIX3"/>
<reference evidence="12 13" key="1">
    <citation type="journal article" date="2024" name="Front Chem Biol">
        <title>Unveiling the potential of Daldinia eschscholtzii MFLUCC 19-0629 through bioactivity and bioinformatics studies for enhanced sustainable agriculture production.</title>
        <authorList>
            <person name="Brooks S."/>
            <person name="Weaver J.A."/>
            <person name="Klomchit A."/>
            <person name="Alharthi S.A."/>
            <person name="Onlamun T."/>
            <person name="Nurani R."/>
            <person name="Vong T.K."/>
            <person name="Alberti F."/>
            <person name="Greco C."/>
        </authorList>
    </citation>
    <scope>NUCLEOTIDE SEQUENCE [LARGE SCALE GENOMIC DNA]</scope>
    <source>
        <strain evidence="12">MFLUCC 19-0629</strain>
    </source>
</reference>
<dbReference type="GO" id="GO:0005507">
    <property type="term" value="F:copper ion binding"/>
    <property type="evidence" value="ECO:0007669"/>
    <property type="project" value="InterPro"/>
</dbReference>
<accession>A0AAX6MIX3</accession>
<evidence type="ECO:0000256" key="8">
    <source>
        <dbReference type="SAM" id="Phobius"/>
    </source>
</evidence>
<evidence type="ECO:0000256" key="7">
    <source>
        <dbReference type="ARBA" id="ARBA00023180"/>
    </source>
</evidence>
<comment type="similarity">
    <text evidence="2">Belongs to the multicopper oxidase family.</text>
</comment>
<evidence type="ECO:0000313" key="13">
    <source>
        <dbReference type="Proteomes" id="UP001369815"/>
    </source>
</evidence>
<dbReference type="Pfam" id="PF10247">
    <property type="entry name" value="Romo1"/>
    <property type="match status" value="1"/>
</dbReference>
<dbReference type="GO" id="GO:0016491">
    <property type="term" value="F:oxidoreductase activity"/>
    <property type="evidence" value="ECO:0007669"/>
    <property type="project" value="UniProtKB-KW"/>
</dbReference>
<evidence type="ECO:0000259" key="10">
    <source>
        <dbReference type="Pfam" id="PF07731"/>
    </source>
</evidence>
<dbReference type="EMBL" id="JBANMG010000006">
    <property type="protein sequence ID" value="KAK6952444.1"/>
    <property type="molecule type" value="Genomic_DNA"/>
</dbReference>
<feature type="transmembrane region" description="Helical" evidence="8">
    <location>
        <begin position="59"/>
        <end position="77"/>
    </location>
</feature>
<dbReference type="SUPFAM" id="SSF49503">
    <property type="entry name" value="Cupredoxins"/>
    <property type="match status" value="3"/>
</dbReference>
<evidence type="ECO:0000256" key="3">
    <source>
        <dbReference type="ARBA" id="ARBA00022723"/>
    </source>
</evidence>
<dbReference type="Proteomes" id="UP001369815">
    <property type="component" value="Unassembled WGS sequence"/>
</dbReference>
<name>A0AAX6MIX3_9PEZI</name>
<dbReference type="InterPro" id="IPR011707">
    <property type="entry name" value="Cu-oxidase-like_N"/>
</dbReference>
<dbReference type="FunFam" id="2.60.40.420:FF:000038">
    <property type="entry name" value="Extracellular dihydrogeodin oxidase/laccase"/>
    <property type="match status" value="1"/>
</dbReference>
<protein>
    <recommendedName>
        <fullName evidence="14">Multicopper oxidase</fullName>
    </recommendedName>
</protein>
<feature type="domain" description="Plastocyanin-like" evidence="9">
    <location>
        <begin position="275"/>
        <end position="433"/>
    </location>
</feature>
<evidence type="ECO:0000256" key="6">
    <source>
        <dbReference type="ARBA" id="ARBA00023008"/>
    </source>
</evidence>
<proteinExistence type="inferred from homology"/>
<keyword evidence="8" id="KW-0812">Transmembrane</keyword>
<dbReference type="PANTHER" id="PTHR11709">
    <property type="entry name" value="MULTI-COPPER OXIDASE"/>
    <property type="match status" value="1"/>
</dbReference>
<organism evidence="12 13">
    <name type="scientific">Daldinia eschscholtzii</name>
    <dbReference type="NCBI Taxonomy" id="292717"/>
    <lineage>
        <taxon>Eukaryota</taxon>
        <taxon>Fungi</taxon>
        <taxon>Dikarya</taxon>
        <taxon>Ascomycota</taxon>
        <taxon>Pezizomycotina</taxon>
        <taxon>Sordariomycetes</taxon>
        <taxon>Xylariomycetidae</taxon>
        <taxon>Xylariales</taxon>
        <taxon>Hypoxylaceae</taxon>
        <taxon>Daldinia</taxon>
    </lineage>
</organism>
<dbReference type="Pfam" id="PF07731">
    <property type="entry name" value="Cu-oxidase_2"/>
    <property type="match status" value="1"/>
</dbReference>
<keyword evidence="4" id="KW-0677">Repeat</keyword>
<dbReference type="FunFam" id="2.60.40.420:FF:000021">
    <property type="entry name" value="Extracellular dihydrogeodin oxidase/laccase"/>
    <property type="match status" value="1"/>
</dbReference>
<keyword evidence="6" id="KW-0186">Copper</keyword>
<feature type="domain" description="Plastocyanin-like" evidence="11">
    <location>
        <begin position="149"/>
        <end position="264"/>
    </location>
</feature>
<dbReference type="InterPro" id="IPR045087">
    <property type="entry name" value="Cu-oxidase_fam"/>
</dbReference>
<keyword evidence="5" id="KW-0560">Oxidoreductase</keyword>
<comment type="pathway">
    <text evidence="1">Secondary metabolite biosynthesis.</text>
</comment>
<feature type="domain" description="Plastocyanin-like" evidence="10">
    <location>
        <begin position="514"/>
        <end position="626"/>
    </location>
</feature>
<feature type="transmembrane region" description="Helical" evidence="8">
    <location>
        <begin position="23"/>
        <end position="47"/>
    </location>
</feature>
<dbReference type="InterPro" id="IPR018450">
    <property type="entry name" value="Romo1/Mgr2"/>
</dbReference>
<dbReference type="CDD" id="cd13854">
    <property type="entry name" value="CuRO_1_MaLCC_like"/>
    <property type="match status" value="1"/>
</dbReference>
<dbReference type="PANTHER" id="PTHR11709:SF145">
    <property type="entry name" value="LCC1"/>
    <property type="match status" value="1"/>
</dbReference>
<dbReference type="CDD" id="cd13901">
    <property type="entry name" value="CuRO_3_MaLCC_like"/>
    <property type="match status" value="1"/>
</dbReference>
<dbReference type="CDD" id="cd13880">
    <property type="entry name" value="CuRO_2_MaLCC_like"/>
    <property type="match status" value="1"/>
</dbReference>
<keyword evidence="3" id="KW-0479">Metal-binding</keyword>
<dbReference type="Pfam" id="PF07732">
    <property type="entry name" value="Cu-oxidase_3"/>
    <property type="match status" value="1"/>
</dbReference>